<feature type="domain" description="NapC/NirT cytochrome c N-terminal" evidence="1">
    <location>
        <begin position="171"/>
        <end position="238"/>
    </location>
</feature>
<dbReference type="AlphaFoldDB" id="A0A832DGQ4"/>
<reference evidence="3" key="1">
    <citation type="journal article" date="2020" name="mSystems">
        <title>Genome- and Community-Level Interaction Insights into Carbon Utilization and Element Cycling Functions of Hydrothermarchaeota in Hydrothermal Sediment.</title>
        <authorList>
            <person name="Zhou Z."/>
            <person name="Liu Y."/>
            <person name="Xu W."/>
            <person name="Pan J."/>
            <person name="Luo Z.H."/>
            <person name="Li M."/>
        </authorList>
    </citation>
    <scope>NUCLEOTIDE SEQUENCE [LARGE SCALE GENOMIC DNA]</scope>
    <source>
        <strain evidence="3">SpSt-500</strain>
    </source>
</reference>
<dbReference type="InterPro" id="IPR036280">
    <property type="entry name" value="Multihaem_cyt_sf"/>
</dbReference>
<name>A0A832DGQ4_9BACT</name>
<organism evidence="3">
    <name type="scientific">Ignavibacterium album</name>
    <dbReference type="NCBI Taxonomy" id="591197"/>
    <lineage>
        <taxon>Bacteria</taxon>
        <taxon>Pseudomonadati</taxon>
        <taxon>Ignavibacteriota</taxon>
        <taxon>Ignavibacteria</taxon>
        <taxon>Ignavibacteriales</taxon>
        <taxon>Ignavibacteriaceae</taxon>
        <taxon>Ignavibacterium</taxon>
    </lineage>
</organism>
<dbReference type="EMBL" id="DSVI01000008">
    <property type="protein sequence ID" value="HGT47818.1"/>
    <property type="molecule type" value="Genomic_DNA"/>
</dbReference>
<dbReference type="Pfam" id="PF13435">
    <property type="entry name" value="Cytochrome_C554"/>
    <property type="match status" value="1"/>
</dbReference>
<evidence type="ECO:0008006" key="4">
    <source>
        <dbReference type="Google" id="ProtNLM"/>
    </source>
</evidence>
<feature type="domain" description="Cytochrome c-552/4" evidence="2">
    <location>
        <begin position="44"/>
        <end position="129"/>
    </location>
</feature>
<comment type="caution">
    <text evidence="3">The sequence shown here is derived from an EMBL/GenBank/DDBJ whole genome shotgun (WGS) entry which is preliminary data.</text>
</comment>
<sequence length="449" mass="50428">MRIIFILSIVLIFSVIDVYSQKAGNELLGAFKYDDFKTPEYCGTSCHNDFYQQWKQAMMSQAFTHHWDEIEYFELAVPHAEKDPVVAEVKAGCNGCHSPLAFAAGDIPPKKPEFKTRANEGVSCEVCHSIAGFKGDVPYNFNYILNPGTTKYGSRGTGESPEHKIQKNDFLSTAEFCGTCHNEKSPYDVWVKSTHLEWKEGPYSKQGVTCQTCHMPPAEGYTAAMGNKYIDARQHLFHGAHDPGKIQGTIELRIHPDLNEAEPGEAVKFTVALFNAKTGHKFPSGSVEDRMVWMHVEAVDAAGKVYHLKVDKKGFAGEEFTIASEELAYQDMGIAKNDPNFKGVRRDGDVPVGDRIFRMAYFDPQGRMTIQQWNTKSLGTDYRIGPRETKLETCTFTLPNNVAPGKMKVTATLYYQRLVPTVARFLKVPEDEIEIIKVNEHTTYLTVLP</sequence>
<dbReference type="Gene3D" id="1.10.1130.10">
    <property type="entry name" value="Flavocytochrome C3, Chain A"/>
    <property type="match status" value="1"/>
</dbReference>
<gene>
    <name evidence="3" type="ORF">ENS56_07270</name>
</gene>
<accession>A0A832DGQ4</accession>
<evidence type="ECO:0000259" key="2">
    <source>
        <dbReference type="Pfam" id="PF13435"/>
    </source>
</evidence>
<protein>
    <recommendedName>
        <fullName evidence="4">Cytochrome c-552/4 domain-containing protein</fullName>
    </recommendedName>
</protein>
<evidence type="ECO:0000259" key="1">
    <source>
        <dbReference type="Pfam" id="PF03264"/>
    </source>
</evidence>
<evidence type="ECO:0000313" key="3">
    <source>
        <dbReference type="EMBL" id="HGT47818.1"/>
    </source>
</evidence>
<proteinExistence type="predicted"/>
<dbReference type="InterPro" id="IPR023155">
    <property type="entry name" value="Cyt_c-552/4"/>
</dbReference>
<dbReference type="Pfam" id="PF03264">
    <property type="entry name" value="Cytochrom_NNT"/>
    <property type="match status" value="1"/>
</dbReference>
<dbReference type="InterPro" id="IPR005126">
    <property type="entry name" value="NapC/NirT_cyt_c_N"/>
</dbReference>
<dbReference type="SUPFAM" id="SSF48695">
    <property type="entry name" value="Multiheme cytochromes"/>
    <property type="match status" value="1"/>
</dbReference>